<dbReference type="InterPro" id="IPR025110">
    <property type="entry name" value="AMP-bd_C"/>
</dbReference>
<evidence type="ECO:0000313" key="4">
    <source>
        <dbReference type="EMBL" id="OZI37888.1"/>
    </source>
</evidence>
<protein>
    <recommendedName>
        <fullName evidence="6">Long-chain fatty acid--CoA ligase</fullName>
    </recommendedName>
</protein>
<dbReference type="Gene3D" id="3.40.50.12780">
    <property type="entry name" value="N-terminal domain of ligase-like"/>
    <property type="match status" value="1"/>
</dbReference>
<feature type="region of interest" description="Disordered" evidence="1">
    <location>
        <begin position="1"/>
        <end position="30"/>
    </location>
</feature>
<dbReference type="InterPro" id="IPR020845">
    <property type="entry name" value="AMP-binding_CS"/>
</dbReference>
<dbReference type="Proteomes" id="UP000216020">
    <property type="component" value="Unassembled WGS sequence"/>
</dbReference>
<dbReference type="EMBL" id="NEVM01000001">
    <property type="protein sequence ID" value="OZI37888.1"/>
    <property type="molecule type" value="Genomic_DNA"/>
</dbReference>
<evidence type="ECO:0008006" key="6">
    <source>
        <dbReference type="Google" id="ProtNLM"/>
    </source>
</evidence>
<dbReference type="PROSITE" id="PS00455">
    <property type="entry name" value="AMP_BINDING"/>
    <property type="match status" value="1"/>
</dbReference>
<feature type="domain" description="AMP-binding enzyme C-terminal" evidence="3">
    <location>
        <begin position="442"/>
        <end position="517"/>
    </location>
</feature>
<dbReference type="Pfam" id="PF00501">
    <property type="entry name" value="AMP-binding"/>
    <property type="match status" value="1"/>
</dbReference>
<evidence type="ECO:0000313" key="5">
    <source>
        <dbReference type="Proteomes" id="UP000216020"/>
    </source>
</evidence>
<proteinExistence type="predicted"/>
<dbReference type="InterPro" id="IPR045851">
    <property type="entry name" value="AMP-bd_C_sf"/>
</dbReference>
<dbReference type="PANTHER" id="PTHR24096">
    <property type="entry name" value="LONG-CHAIN-FATTY-ACID--COA LIGASE"/>
    <property type="match status" value="1"/>
</dbReference>
<name>A0A261SKD2_9BORD</name>
<organism evidence="4 5">
    <name type="scientific">Bordetella genomosp. 10</name>
    <dbReference type="NCBI Taxonomy" id="1416804"/>
    <lineage>
        <taxon>Bacteria</taxon>
        <taxon>Pseudomonadati</taxon>
        <taxon>Pseudomonadota</taxon>
        <taxon>Betaproteobacteria</taxon>
        <taxon>Burkholderiales</taxon>
        <taxon>Alcaligenaceae</taxon>
        <taxon>Bordetella</taxon>
    </lineage>
</organism>
<feature type="compositionally biased region" description="Basic and acidic residues" evidence="1">
    <location>
        <begin position="1"/>
        <end position="18"/>
    </location>
</feature>
<feature type="domain" description="AMP-dependent synthetase/ligase" evidence="2">
    <location>
        <begin position="41"/>
        <end position="391"/>
    </location>
</feature>
<dbReference type="Pfam" id="PF13193">
    <property type="entry name" value="AMP-binding_C"/>
    <property type="match status" value="1"/>
</dbReference>
<evidence type="ECO:0000259" key="3">
    <source>
        <dbReference type="Pfam" id="PF13193"/>
    </source>
</evidence>
<dbReference type="InterPro" id="IPR042099">
    <property type="entry name" value="ANL_N_sf"/>
</dbReference>
<dbReference type="AlphaFoldDB" id="A0A261SKD2"/>
<evidence type="ECO:0000256" key="1">
    <source>
        <dbReference type="SAM" id="MobiDB-lite"/>
    </source>
</evidence>
<sequence>MATETGHPRDIGRGERTAGDNAPPCNGECPGDTRMHQAILRWAGITPDAPALTDAHGTWSYRQFRDAVAAAADFMAQRGVRAGDRVMLIGENGSALAAFIFAASTLDACAVLENARRAPQEVDRIRAHADPRLVIYLTRDSSDAAAHARQAEALTLDVPAFGEVAISHDRPEAAPDTVAGTRDDVVALIYTTGTTGAPKGVMVRHGGLMYLAATVRQLRAISARDRAYCVLPITHIMGLAIVLGGTLRAGAHLYLIAKFDAAECASMLANAHISMLQGAPAMFAKLLQFHHAHPFECPDLRFIATGGAPLDASLKTQCEAVFGVALHNGYGLTEGASLCFTRLDDPPPDSSVGRPLPGVSVRIVSPAGEHLPQGQVGELWVQAPQMMKGYFRDPALTRRVLTEDGWFNTEDLATLDAAGSVHIVGRTKDLIACNGFKVYPLEVEDALNEHPGIVHSAVVGRGTMGSEDVIAFVELADGDAPFDLDLLRKIFAERISPYKKPREIYAMASLPSSPNGKVLKSQLRSMLADGKTEELTRIL</sequence>
<evidence type="ECO:0000259" key="2">
    <source>
        <dbReference type="Pfam" id="PF00501"/>
    </source>
</evidence>
<accession>A0A261SKD2</accession>
<dbReference type="SUPFAM" id="SSF56801">
    <property type="entry name" value="Acetyl-CoA synthetase-like"/>
    <property type="match status" value="1"/>
</dbReference>
<dbReference type="Gene3D" id="3.30.300.30">
    <property type="match status" value="1"/>
</dbReference>
<dbReference type="InterPro" id="IPR000873">
    <property type="entry name" value="AMP-dep_synth/lig_dom"/>
</dbReference>
<dbReference type="GO" id="GO:0016405">
    <property type="term" value="F:CoA-ligase activity"/>
    <property type="evidence" value="ECO:0007669"/>
    <property type="project" value="TreeGrafter"/>
</dbReference>
<comment type="caution">
    <text evidence="4">The sequence shown here is derived from an EMBL/GenBank/DDBJ whole genome shotgun (WGS) entry which is preliminary data.</text>
</comment>
<dbReference type="OrthoDB" id="9766486at2"/>
<gene>
    <name evidence="4" type="ORF">CAL29_05840</name>
</gene>
<reference evidence="5" key="1">
    <citation type="submission" date="2017-05" db="EMBL/GenBank/DDBJ databases">
        <title>Complete and WGS of Bordetella genogroups.</title>
        <authorList>
            <person name="Spilker T."/>
            <person name="Lipuma J."/>
        </authorList>
    </citation>
    <scope>NUCLEOTIDE SEQUENCE [LARGE SCALE GENOMIC DNA]</scope>
    <source>
        <strain evidence="5">AU16122</strain>
    </source>
</reference>
<keyword evidence="5" id="KW-1185">Reference proteome</keyword>